<accession>A0A423J7L9</accession>
<organism evidence="1 2">
    <name type="scientific">Pseudomonas brassicacearum</name>
    <dbReference type="NCBI Taxonomy" id="930166"/>
    <lineage>
        <taxon>Bacteria</taxon>
        <taxon>Pseudomonadati</taxon>
        <taxon>Pseudomonadota</taxon>
        <taxon>Gammaproteobacteria</taxon>
        <taxon>Pseudomonadales</taxon>
        <taxon>Pseudomonadaceae</taxon>
        <taxon>Pseudomonas</taxon>
    </lineage>
</organism>
<protein>
    <submittedName>
        <fullName evidence="1">Uncharacterized protein</fullName>
    </submittedName>
</protein>
<dbReference type="RefSeq" id="WP_123368040.1">
    <property type="nucleotide sequence ID" value="NZ_MOBO01000026.1"/>
</dbReference>
<gene>
    <name evidence="1" type="ORF">BK664_24580</name>
</gene>
<dbReference type="AlphaFoldDB" id="A0A423J7L9"/>
<sequence length="103" mass="11661">MRLTIEQIENANLAWVHDVSVQEGELKDPGTTKFYKLIVAKRPESVKASRVEETILRVVLAEVDDNVLEEIRKKLLSNSSLSESYKAIREGTWYKSTVTLSPA</sequence>
<evidence type="ECO:0000313" key="1">
    <source>
        <dbReference type="EMBL" id="RON33679.1"/>
    </source>
</evidence>
<proteinExistence type="predicted"/>
<evidence type="ECO:0000313" key="2">
    <source>
        <dbReference type="Proteomes" id="UP000286351"/>
    </source>
</evidence>
<dbReference type="Proteomes" id="UP000286351">
    <property type="component" value="Unassembled WGS sequence"/>
</dbReference>
<dbReference type="EMBL" id="MOBO01000026">
    <property type="protein sequence ID" value="RON33679.1"/>
    <property type="molecule type" value="Genomic_DNA"/>
</dbReference>
<comment type="caution">
    <text evidence="1">The sequence shown here is derived from an EMBL/GenBank/DDBJ whole genome shotgun (WGS) entry which is preliminary data.</text>
</comment>
<reference evidence="1 2" key="1">
    <citation type="submission" date="2016-10" db="EMBL/GenBank/DDBJ databases">
        <title>Comparative genome analysis of multiple Pseudomonas spp. focuses on biocontrol and plant growth promoting traits.</title>
        <authorList>
            <person name="Tao X.-Y."/>
            <person name="Taylor C.G."/>
        </authorList>
    </citation>
    <scope>NUCLEOTIDE SEQUENCE [LARGE SCALE GENOMIC DNA]</scope>
    <source>
        <strain evidence="1 2">38D4</strain>
    </source>
</reference>
<name>A0A423J7L9_9PSED</name>